<dbReference type="InterPro" id="IPR055438">
    <property type="entry name" value="AstE_AspA_cat"/>
</dbReference>
<sequence length="317" mass="35564">MYRETISFLGTDIQRGESKVLEFDVAKLHTRNSIKVPIFVERAEQDGPVLLLLGGVHGDEINGVEIVRRIIRNKINKPRRGTIVCIPVFNIFGFLNLSRKFPDGRDLNRVFPGSAKGSLASQFAYQFKKEIAPFVDYVIDFHSGGGNRVNVAQTRCVLEDTVTIELAKAFSAPFIVQSKTIPNSLREAFSKLGKTSLLFEGGKSMLYDEEAIQYGVQGAKNVIRYLDMKRFKAVPQEASIIIKKSKWLRASHSGMFHVRVKNGAWVTKKTVIGLITDPFGDFERKVYAPSDCYVFCINISPIVNRGDALFHVSLEVE</sequence>
<dbReference type="PANTHER" id="PTHR37326:SF2">
    <property type="entry name" value="SUCCINYLGLUTAMATE DESUCCINYLASE_ASPARTOACYLASE FAMILY PROTEIN"/>
    <property type="match status" value="1"/>
</dbReference>
<organism evidence="6 7">
    <name type="scientific">Neolewinella antarctica</name>
    <dbReference type="NCBI Taxonomy" id="442734"/>
    <lineage>
        <taxon>Bacteria</taxon>
        <taxon>Pseudomonadati</taxon>
        <taxon>Bacteroidota</taxon>
        <taxon>Saprospiria</taxon>
        <taxon>Saprospirales</taxon>
        <taxon>Lewinellaceae</taxon>
        <taxon>Neolewinella</taxon>
    </lineage>
</organism>
<keyword evidence="2" id="KW-0479">Metal-binding</keyword>
<comment type="caution">
    <text evidence="6">The sequence shown here is derived from an EMBL/GenBank/DDBJ whole genome shotgun (WGS) entry which is preliminary data.</text>
</comment>
<evidence type="ECO:0000313" key="7">
    <source>
        <dbReference type="Proteomes" id="UP000770785"/>
    </source>
</evidence>
<evidence type="ECO:0000256" key="2">
    <source>
        <dbReference type="ARBA" id="ARBA00022723"/>
    </source>
</evidence>
<dbReference type="InterPro" id="IPR043795">
    <property type="entry name" value="N-alpha-Ac-DABA-like"/>
</dbReference>
<evidence type="ECO:0000256" key="3">
    <source>
        <dbReference type="ARBA" id="ARBA00022801"/>
    </source>
</evidence>
<keyword evidence="7" id="KW-1185">Reference proteome</keyword>
<gene>
    <name evidence="6" type="ORF">GGR27_003536</name>
</gene>
<dbReference type="PIRSF" id="PIRSF039012">
    <property type="entry name" value="ASP"/>
    <property type="match status" value="1"/>
</dbReference>
<dbReference type="EMBL" id="JAATJH010000007">
    <property type="protein sequence ID" value="NJC28017.1"/>
    <property type="molecule type" value="Genomic_DNA"/>
</dbReference>
<keyword evidence="3" id="KW-0378">Hydrolase</keyword>
<dbReference type="InterPro" id="IPR053138">
    <property type="entry name" value="N-alpha-Ac-DABA_deacetylase"/>
</dbReference>
<protein>
    <recommendedName>
        <fullName evidence="5">Succinylglutamate desuccinylase/Aspartoacylase catalytic domain-containing protein</fullName>
    </recommendedName>
</protein>
<comment type="cofactor">
    <cofactor evidence="1">
        <name>Zn(2+)</name>
        <dbReference type="ChEBI" id="CHEBI:29105"/>
    </cofactor>
</comment>
<dbReference type="PANTHER" id="PTHR37326">
    <property type="entry name" value="BLL3975 PROTEIN"/>
    <property type="match status" value="1"/>
</dbReference>
<dbReference type="CDD" id="cd06251">
    <property type="entry name" value="M14_ASTE_ASPA-like"/>
    <property type="match status" value="1"/>
</dbReference>
<dbReference type="RefSeq" id="WP_168039657.1">
    <property type="nucleotide sequence ID" value="NZ_JAATJH010000007.1"/>
</dbReference>
<proteinExistence type="predicted"/>
<feature type="domain" description="Succinylglutamate desuccinylase/Aspartoacylase catalytic" evidence="5">
    <location>
        <begin position="47"/>
        <end position="225"/>
    </location>
</feature>
<name>A0ABX0XFL3_9BACT</name>
<dbReference type="Proteomes" id="UP000770785">
    <property type="component" value="Unassembled WGS sequence"/>
</dbReference>
<keyword evidence="4" id="KW-0862">Zinc</keyword>
<evidence type="ECO:0000256" key="4">
    <source>
        <dbReference type="ARBA" id="ARBA00022833"/>
    </source>
</evidence>
<accession>A0ABX0XFL3</accession>
<dbReference type="Pfam" id="PF24827">
    <property type="entry name" value="AstE_AspA_cat"/>
    <property type="match status" value="1"/>
</dbReference>
<dbReference type="Gene3D" id="3.40.630.10">
    <property type="entry name" value="Zn peptidases"/>
    <property type="match status" value="1"/>
</dbReference>
<evidence type="ECO:0000259" key="5">
    <source>
        <dbReference type="Pfam" id="PF24827"/>
    </source>
</evidence>
<evidence type="ECO:0000313" key="6">
    <source>
        <dbReference type="EMBL" id="NJC28017.1"/>
    </source>
</evidence>
<dbReference type="SUPFAM" id="SSF53187">
    <property type="entry name" value="Zn-dependent exopeptidases"/>
    <property type="match status" value="1"/>
</dbReference>
<evidence type="ECO:0000256" key="1">
    <source>
        <dbReference type="ARBA" id="ARBA00001947"/>
    </source>
</evidence>
<reference evidence="6 7" key="1">
    <citation type="submission" date="2020-03" db="EMBL/GenBank/DDBJ databases">
        <title>Genomic Encyclopedia of Type Strains, Phase IV (KMG-IV): sequencing the most valuable type-strain genomes for metagenomic binning, comparative biology and taxonomic classification.</title>
        <authorList>
            <person name="Goeker M."/>
        </authorList>
    </citation>
    <scope>NUCLEOTIDE SEQUENCE [LARGE SCALE GENOMIC DNA]</scope>
    <source>
        <strain evidence="6 7">DSM 105096</strain>
    </source>
</reference>